<dbReference type="AlphaFoldDB" id="A0A8B8QAQ3"/>
<dbReference type="OrthoDB" id="1908649at2759"/>
<gene>
    <name evidence="3" type="primary">LOC115750767</name>
</gene>
<feature type="transmembrane region" description="Helical" evidence="1">
    <location>
        <begin position="142"/>
        <end position="172"/>
    </location>
</feature>
<accession>A0A8B8QAQ3</accession>
<keyword evidence="2" id="KW-1185">Reference proteome</keyword>
<organism evidence="2 3">
    <name type="scientific">Rhodamnia argentea</name>
    <dbReference type="NCBI Taxonomy" id="178133"/>
    <lineage>
        <taxon>Eukaryota</taxon>
        <taxon>Viridiplantae</taxon>
        <taxon>Streptophyta</taxon>
        <taxon>Embryophyta</taxon>
        <taxon>Tracheophyta</taxon>
        <taxon>Spermatophyta</taxon>
        <taxon>Magnoliopsida</taxon>
        <taxon>eudicotyledons</taxon>
        <taxon>Gunneridae</taxon>
        <taxon>Pentapetalae</taxon>
        <taxon>rosids</taxon>
        <taxon>malvids</taxon>
        <taxon>Myrtales</taxon>
        <taxon>Myrtaceae</taxon>
        <taxon>Myrtoideae</taxon>
        <taxon>Myrteae</taxon>
        <taxon>Australasian group</taxon>
        <taxon>Rhodamnia</taxon>
    </lineage>
</organism>
<dbReference type="PANTHER" id="PTHR33133:SF51">
    <property type="entry name" value="THH1_TOM1_TOM3 DOMAIN-CONTAINING PROTEIN"/>
    <property type="match status" value="1"/>
</dbReference>
<reference evidence="2" key="1">
    <citation type="submission" date="2025-05" db="UniProtKB">
        <authorList>
            <consortium name="RefSeq"/>
        </authorList>
    </citation>
    <scope>NUCLEOTIDE SEQUENCE [LARGE SCALE GENOMIC DNA]</scope>
</reference>
<feature type="transmembrane region" description="Helical" evidence="1">
    <location>
        <begin position="267"/>
        <end position="293"/>
    </location>
</feature>
<reference evidence="3" key="2">
    <citation type="submission" date="2025-08" db="UniProtKB">
        <authorList>
            <consortium name="RefSeq"/>
        </authorList>
    </citation>
    <scope>IDENTIFICATION</scope>
    <source>
        <tissue evidence="3">Leaf</tissue>
    </source>
</reference>
<dbReference type="GeneID" id="115750767"/>
<dbReference type="Proteomes" id="UP000827889">
    <property type="component" value="Chromosome 2"/>
</dbReference>
<protein>
    <submittedName>
        <fullName evidence="3">Uncharacterized protein LOC115750767</fullName>
    </submittedName>
</protein>
<proteinExistence type="predicted"/>
<feature type="transmembrane region" description="Helical" evidence="1">
    <location>
        <begin position="228"/>
        <end position="247"/>
    </location>
</feature>
<dbReference type="PANTHER" id="PTHR33133">
    <property type="entry name" value="OS08G0107100 PROTEIN-RELATED"/>
    <property type="match status" value="1"/>
</dbReference>
<keyword evidence="1" id="KW-1133">Transmembrane helix</keyword>
<sequence length="332" mass="37673">MDREQEEMQFLGFFGIYTESYKVISSLRKIFTQITLSLILPLAFVFLLHIEVSNVLFSKIIHDEIELDYTRPETPRSDRISAHLSKEWAVFLLFKALYFTALLVFSLLSTSAVVYAIACAYTGREVSFGKVLSVVPRVWRRLMATFLCIFVVMFAYNVVAVLVLVTCAIFVGNTSFGIAILVLLGIAYVVGFVYMTIVWQLASVVSVLEEDYGVKAMMKSKELIRGKMVVSIIIFFKLNSSLHLILYAFQRLVVHGRSAATLDRFGYGALCFVLLSVLMLFGLVVQTVIYFVCKSYHHENIDKSALSDHLEVYLGEYVPLKSKDVQLEQYDV</sequence>
<keyword evidence="1" id="KW-0812">Transmembrane</keyword>
<evidence type="ECO:0000313" key="2">
    <source>
        <dbReference type="Proteomes" id="UP000827889"/>
    </source>
</evidence>
<keyword evidence="1" id="KW-0472">Membrane</keyword>
<evidence type="ECO:0000256" key="1">
    <source>
        <dbReference type="SAM" id="Phobius"/>
    </source>
</evidence>
<dbReference type="KEGG" id="rarg:115750767"/>
<dbReference type="RefSeq" id="XP_030544185.1">
    <property type="nucleotide sequence ID" value="XM_030688325.2"/>
</dbReference>
<name>A0A8B8QAQ3_9MYRT</name>
<evidence type="ECO:0000313" key="3">
    <source>
        <dbReference type="RefSeq" id="XP_030544185.1"/>
    </source>
</evidence>
<feature type="transmembrane region" description="Helical" evidence="1">
    <location>
        <begin position="30"/>
        <end position="50"/>
    </location>
</feature>
<feature type="transmembrane region" description="Helical" evidence="1">
    <location>
        <begin position="178"/>
        <end position="208"/>
    </location>
</feature>
<feature type="transmembrane region" description="Helical" evidence="1">
    <location>
        <begin position="96"/>
        <end position="121"/>
    </location>
</feature>